<sequence length="783" mass="86187">MVRFPIIEKEKDVKRPRAPGTKRYTPCPGPKQRECSNANVSVKASTRVPPKNDQPAVQQVAHGSASVAIDSATIHFENMSERPVACLPPPLPPKTKSKKTVTLGTSEEIDQIVGHRRTVEEDRISAPYTVGDRQFVHTAAVSTVHFGTVAATNIADKRSEESVSVASKNVESRGHVVKILINPQETRLVNEDQQDGGGKSVNCDANQGDTCIRISVNNTDTYQNNTMVDAVGRSSPSQYFFNQFLPSGQMSPSDTLDSGTCSDLDGTPPPLPKKKGNGGVSVTLIGSHKSASGLGELDSDDNESQSSGSSISCDSLNCGKSSPIITKSPLHTPKSKSSIIPQTLLQDIRQRKDLCVPNLVDEKSYEERQQESDNQALIKQFEELNSDMFFDFHLNEKNSEKDAVSNRSVIEDETFAGFKDLINGSNASTIRSSKGTVRGVKNRVRAGIATFLQINSSGRSYKEKDAGKVVVYTTSMGIIRETYHACMKVKQILRTLLVKFEERDVFMSTEYQNEIKDRMRCDHILIPQVYVDGQHCGDAETIERLNESGELRKILKVYKNPDVCTTCQSCGGYRLLPCSICNGSKKSVHRNHFTAEFVALKCMNCDENGLVKCSTLTLVNWYIWYNERPTYTVLFTSRDSPDSNRKKVRPPPPPPPTVPRRIPSLHPPPAARPSPEAPVSIDPIYGDVATLIPQAGRARDTRSEAQAESDADNENPNPAGAAAGARGGTIKAEVGKGKGAARRSPRVWRANCCALRKRDFDLERFSRVRLVPKYFCALINRFL</sequence>
<gene>
    <name evidence="3" type="ORF">GWI33_014977</name>
</gene>
<proteinExistence type="predicted"/>
<evidence type="ECO:0000256" key="1">
    <source>
        <dbReference type="SAM" id="MobiDB-lite"/>
    </source>
</evidence>
<feature type="compositionally biased region" description="Polar residues" evidence="1">
    <location>
        <begin position="242"/>
        <end position="261"/>
    </location>
</feature>
<dbReference type="CDD" id="cd03031">
    <property type="entry name" value="GRX_GRX_like"/>
    <property type="match status" value="1"/>
</dbReference>
<name>A0A834M8K5_RHYFE</name>
<keyword evidence="4" id="KW-1185">Reference proteome</keyword>
<feature type="compositionally biased region" description="Low complexity" evidence="1">
    <location>
        <begin position="304"/>
        <end position="314"/>
    </location>
</feature>
<feature type="region of interest" description="Disordered" evidence="1">
    <location>
        <begin position="13"/>
        <end position="36"/>
    </location>
</feature>
<protein>
    <recommendedName>
        <fullName evidence="2">Glutaredoxin domain-containing protein</fullName>
    </recommendedName>
</protein>
<dbReference type="GO" id="GO:0007605">
    <property type="term" value="P:sensory perception of sound"/>
    <property type="evidence" value="ECO:0007669"/>
    <property type="project" value="InterPro"/>
</dbReference>
<dbReference type="PANTHER" id="PTHR46990:SF1">
    <property type="entry name" value="GLUTAREDOXIN DOMAIN-CONTAINING CYSTEINE-RICH PROTEIN 1"/>
    <property type="match status" value="1"/>
</dbReference>
<feature type="region of interest" description="Disordered" evidence="1">
    <location>
        <begin position="695"/>
        <end position="741"/>
    </location>
</feature>
<evidence type="ECO:0000313" key="4">
    <source>
        <dbReference type="Proteomes" id="UP000625711"/>
    </source>
</evidence>
<feature type="domain" description="Glutaredoxin" evidence="2">
    <location>
        <begin position="469"/>
        <end position="535"/>
    </location>
</feature>
<evidence type="ECO:0000259" key="2">
    <source>
        <dbReference type="Pfam" id="PF00462"/>
    </source>
</evidence>
<organism evidence="3 4">
    <name type="scientific">Rhynchophorus ferrugineus</name>
    <name type="common">Red palm weevil</name>
    <name type="synonym">Curculio ferrugineus</name>
    <dbReference type="NCBI Taxonomy" id="354439"/>
    <lineage>
        <taxon>Eukaryota</taxon>
        <taxon>Metazoa</taxon>
        <taxon>Ecdysozoa</taxon>
        <taxon>Arthropoda</taxon>
        <taxon>Hexapoda</taxon>
        <taxon>Insecta</taxon>
        <taxon>Pterygota</taxon>
        <taxon>Neoptera</taxon>
        <taxon>Endopterygota</taxon>
        <taxon>Coleoptera</taxon>
        <taxon>Polyphaga</taxon>
        <taxon>Cucujiformia</taxon>
        <taxon>Curculionidae</taxon>
        <taxon>Dryophthorinae</taxon>
        <taxon>Rhynchophorus</taxon>
    </lineage>
</organism>
<dbReference type="Pfam" id="PF00462">
    <property type="entry name" value="Glutaredoxin"/>
    <property type="match status" value="1"/>
</dbReference>
<feature type="compositionally biased region" description="Pro residues" evidence="1">
    <location>
        <begin position="665"/>
        <end position="676"/>
    </location>
</feature>
<accession>A0A834M8K5</accession>
<dbReference type="InterPro" id="IPR036249">
    <property type="entry name" value="Thioredoxin-like_sf"/>
</dbReference>
<feature type="region of interest" description="Disordered" evidence="1">
    <location>
        <begin position="635"/>
        <end position="679"/>
    </location>
</feature>
<evidence type="ECO:0000313" key="3">
    <source>
        <dbReference type="EMBL" id="KAF7272221.1"/>
    </source>
</evidence>
<dbReference type="Proteomes" id="UP000625711">
    <property type="component" value="Unassembled WGS sequence"/>
</dbReference>
<dbReference type="Gene3D" id="3.40.30.10">
    <property type="entry name" value="Glutaredoxin"/>
    <property type="match status" value="1"/>
</dbReference>
<dbReference type="InterPro" id="IPR042797">
    <property type="entry name" value="GRXCR1"/>
</dbReference>
<dbReference type="PANTHER" id="PTHR46990">
    <property type="entry name" value="GLUTAREDOXIN DOMAIN-CONTAINING CYSTEINE-RICH PROTEIN 1"/>
    <property type="match status" value="1"/>
</dbReference>
<dbReference type="SUPFAM" id="SSF52833">
    <property type="entry name" value="Thioredoxin-like"/>
    <property type="match status" value="1"/>
</dbReference>
<dbReference type="PROSITE" id="PS51354">
    <property type="entry name" value="GLUTAREDOXIN_2"/>
    <property type="match status" value="1"/>
</dbReference>
<feature type="region of interest" description="Disordered" evidence="1">
    <location>
        <begin position="242"/>
        <end position="314"/>
    </location>
</feature>
<dbReference type="OrthoDB" id="423313at2759"/>
<dbReference type="Pfam" id="PF23733">
    <property type="entry name" value="GRXCR1-2_C"/>
    <property type="match status" value="1"/>
</dbReference>
<dbReference type="EMBL" id="JAACXV010013808">
    <property type="protein sequence ID" value="KAF7272221.1"/>
    <property type="molecule type" value="Genomic_DNA"/>
</dbReference>
<comment type="caution">
    <text evidence="3">The sequence shown here is derived from an EMBL/GenBank/DDBJ whole genome shotgun (WGS) entry which is preliminary data.</text>
</comment>
<dbReference type="AlphaFoldDB" id="A0A834M8K5"/>
<dbReference type="InterPro" id="IPR002109">
    <property type="entry name" value="Glutaredoxin"/>
</dbReference>
<reference evidence="3" key="1">
    <citation type="submission" date="2020-08" db="EMBL/GenBank/DDBJ databases">
        <title>Genome sequencing and assembly of the red palm weevil Rhynchophorus ferrugineus.</title>
        <authorList>
            <person name="Dias G.B."/>
            <person name="Bergman C.M."/>
            <person name="Manee M."/>
        </authorList>
    </citation>
    <scope>NUCLEOTIDE SEQUENCE</scope>
    <source>
        <strain evidence="3">AA-2017</strain>
        <tissue evidence="3">Whole larva</tissue>
    </source>
</reference>